<keyword evidence="3" id="KW-1185">Reference proteome</keyword>
<name>A0AAV7Q8B4_PLEWA</name>
<accession>A0AAV7Q8B4</accession>
<evidence type="ECO:0000256" key="1">
    <source>
        <dbReference type="SAM" id="MobiDB-lite"/>
    </source>
</evidence>
<feature type="region of interest" description="Disordered" evidence="1">
    <location>
        <begin position="190"/>
        <end position="222"/>
    </location>
</feature>
<reference evidence="2" key="1">
    <citation type="journal article" date="2022" name="bioRxiv">
        <title>Sequencing and chromosome-scale assembly of the giantPleurodeles waltlgenome.</title>
        <authorList>
            <person name="Brown T."/>
            <person name="Elewa A."/>
            <person name="Iarovenko S."/>
            <person name="Subramanian E."/>
            <person name="Araus A.J."/>
            <person name="Petzold A."/>
            <person name="Susuki M."/>
            <person name="Suzuki K.-i.T."/>
            <person name="Hayashi T."/>
            <person name="Toyoda A."/>
            <person name="Oliveira C."/>
            <person name="Osipova E."/>
            <person name="Leigh N.D."/>
            <person name="Simon A."/>
            <person name="Yun M.H."/>
        </authorList>
    </citation>
    <scope>NUCLEOTIDE SEQUENCE</scope>
    <source>
        <strain evidence="2">20211129_DDA</strain>
        <tissue evidence="2">Liver</tissue>
    </source>
</reference>
<evidence type="ECO:0000313" key="3">
    <source>
        <dbReference type="Proteomes" id="UP001066276"/>
    </source>
</evidence>
<dbReference type="AlphaFoldDB" id="A0AAV7Q8B4"/>
<feature type="compositionally biased region" description="Basic and acidic residues" evidence="1">
    <location>
        <begin position="140"/>
        <end position="176"/>
    </location>
</feature>
<gene>
    <name evidence="2" type="ORF">NDU88_001344</name>
</gene>
<organism evidence="2 3">
    <name type="scientific">Pleurodeles waltl</name>
    <name type="common">Iberian ribbed newt</name>
    <dbReference type="NCBI Taxonomy" id="8319"/>
    <lineage>
        <taxon>Eukaryota</taxon>
        <taxon>Metazoa</taxon>
        <taxon>Chordata</taxon>
        <taxon>Craniata</taxon>
        <taxon>Vertebrata</taxon>
        <taxon>Euteleostomi</taxon>
        <taxon>Amphibia</taxon>
        <taxon>Batrachia</taxon>
        <taxon>Caudata</taxon>
        <taxon>Salamandroidea</taxon>
        <taxon>Salamandridae</taxon>
        <taxon>Pleurodelinae</taxon>
        <taxon>Pleurodeles</taxon>
    </lineage>
</organism>
<comment type="caution">
    <text evidence="2">The sequence shown here is derived from an EMBL/GenBank/DDBJ whole genome shotgun (WGS) entry which is preliminary data.</text>
</comment>
<dbReference type="Proteomes" id="UP001066276">
    <property type="component" value="Chromosome 6"/>
</dbReference>
<feature type="region of interest" description="Disordered" evidence="1">
    <location>
        <begin position="116"/>
        <end position="178"/>
    </location>
</feature>
<protein>
    <submittedName>
        <fullName evidence="2">Uncharacterized protein</fullName>
    </submittedName>
</protein>
<sequence>MPVLPRTLSPTSARTARCPPSDPGTDSTRTLATLLPRLPTSPAHNNQETCRSAVGLREGRGQAVAGGRGTPPPGPDGRAPARPSLRRHRGRISGWREGQRKGAVQRAEWITGWAGQRRAEEERRSHRGQAGLVEGGTTEGGRDRGQEESQGGRDRGVPRKRVEEGALVHGKGRGEETAITPASYKVVLKTPAKRPPHGHNVNINWGAKEPGVGRMEAGGEPA</sequence>
<proteinExistence type="predicted"/>
<dbReference type="EMBL" id="JANPWB010000010">
    <property type="protein sequence ID" value="KAJ1134898.1"/>
    <property type="molecule type" value="Genomic_DNA"/>
</dbReference>
<feature type="region of interest" description="Disordered" evidence="1">
    <location>
        <begin position="1"/>
        <end position="103"/>
    </location>
</feature>
<evidence type="ECO:0000313" key="2">
    <source>
        <dbReference type="EMBL" id="KAJ1134898.1"/>
    </source>
</evidence>
<feature type="compositionally biased region" description="Low complexity" evidence="1">
    <location>
        <begin position="27"/>
        <end position="43"/>
    </location>
</feature>